<organism evidence="1 2">
    <name type="scientific">Mariniblastus fucicola</name>
    <dbReference type="NCBI Taxonomy" id="980251"/>
    <lineage>
        <taxon>Bacteria</taxon>
        <taxon>Pseudomonadati</taxon>
        <taxon>Planctomycetota</taxon>
        <taxon>Planctomycetia</taxon>
        <taxon>Pirellulales</taxon>
        <taxon>Pirellulaceae</taxon>
        <taxon>Mariniblastus</taxon>
    </lineage>
</organism>
<evidence type="ECO:0000313" key="2">
    <source>
        <dbReference type="Proteomes" id="UP000322214"/>
    </source>
</evidence>
<accession>A0A5B9PFY8</accession>
<dbReference type="Proteomes" id="UP000322214">
    <property type="component" value="Chromosome"/>
</dbReference>
<reference evidence="1 2" key="1">
    <citation type="submission" date="2019-08" db="EMBL/GenBank/DDBJ databases">
        <title>Deep-cultivation of Planctomycetes and their phenomic and genomic characterization uncovers novel biology.</title>
        <authorList>
            <person name="Wiegand S."/>
            <person name="Jogler M."/>
            <person name="Boedeker C."/>
            <person name="Pinto D."/>
            <person name="Vollmers J."/>
            <person name="Rivas-Marin E."/>
            <person name="Kohn T."/>
            <person name="Peeters S.H."/>
            <person name="Heuer A."/>
            <person name="Rast P."/>
            <person name="Oberbeckmann S."/>
            <person name="Bunk B."/>
            <person name="Jeske O."/>
            <person name="Meyerdierks A."/>
            <person name="Storesund J.E."/>
            <person name="Kallscheuer N."/>
            <person name="Luecker S."/>
            <person name="Lage O.M."/>
            <person name="Pohl T."/>
            <person name="Merkel B.J."/>
            <person name="Hornburger P."/>
            <person name="Mueller R.-W."/>
            <person name="Bruemmer F."/>
            <person name="Labrenz M."/>
            <person name="Spormann A.M."/>
            <person name="Op den Camp H."/>
            <person name="Overmann J."/>
            <person name="Amann R."/>
            <person name="Jetten M.S.M."/>
            <person name="Mascher T."/>
            <person name="Medema M.H."/>
            <person name="Devos D.P."/>
            <person name="Kaster A.-K."/>
            <person name="Ovreas L."/>
            <person name="Rohde M."/>
            <person name="Galperin M.Y."/>
            <person name="Jogler C."/>
        </authorList>
    </citation>
    <scope>NUCLEOTIDE SEQUENCE [LARGE SCALE GENOMIC DNA]</scope>
    <source>
        <strain evidence="1 2">FC18</strain>
    </source>
</reference>
<sequence>MVKVEFTTTDFCLTGVKPAVPISSLFVWLIPYRKEFLINGRWKSVLGCNIALANVVTTLT</sequence>
<protein>
    <submittedName>
        <fullName evidence="1">Uncharacterized protein</fullName>
    </submittedName>
</protein>
<evidence type="ECO:0000313" key="1">
    <source>
        <dbReference type="EMBL" id="QEG24130.1"/>
    </source>
</evidence>
<dbReference type="KEGG" id="mff:MFFC18_40460"/>
<proteinExistence type="predicted"/>
<dbReference type="EMBL" id="CP042912">
    <property type="protein sequence ID" value="QEG24130.1"/>
    <property type="molecule type" value="Genomic_DNA"/>
</dbReference>
<keyword evidence="2" id="KW-1185">Reference proteome</keyword>
<name>A0A5B9PFY8_9BACT</name>
<dbReference type="AlphaFoldDB" id="A0A5B9PFY8"/>
<gene>
    <name evidence="1" type="ORF">MFFC18_40460</name>
</gene>
<dbReference type="STRING" id="980251.GCA_001642875_02236"/>